<gene>
    <name evidence="1" type="ORF">ERS013200_01705</name>
</gene>
<accession>A0A655Z3N6</accession>
<evidence type="ECO:0000313" key="2">
    <source>
        <dbReference type="Proteomes" id="UP000041770"/>
    </source>
</evidence>
<dbReference type="EMBL" id="CWQY01000009">
    <property type="protein sequence ID" value="CSC57122.1"/>
    <property type="molecule type" value="Genomic_DNA"/>
</dbReference>
<protein>
    <submittedName>
        <fullName evidence="1">Uncharacterized protein</fullName>
    </submittedName>
</protein>
<evidence type="ECO:0000313" key="1">
    <source>
        <dbReference type="EMBL" id="CSC57122.1"/>
    </source>
</evidence>
<organism evidence="1 2">
    <name type="scientific">Vibrio cholerae</name>
    <dbReference type="NCBI Taxonomy" id="666"/>
    <lineage>
        <taxon>Bacteria</taxon>
        <taxon>Pseudomonadati</taxon>
        <taxon>Pseudomonadota</taxon>
        <taxon>Gammaproteobacteria</taxon>
        <taxon>Vibrionales</taxon>
        <taxon>Vibrionaceae</taxon>
        <taxon>Vibrio</taxon>
    </lineage>
</organism>
<reference evidence="1 2" key="1">
    <citation type="submission" date="2015-07" db="EMBL/GenBank/DDBJ databases">
        <authorList>
            <consortium name="Pathogen Informatics"/>
        </authorList>
    </citation>
    <scope>NUCLEOTIDE SEQUENCE [LARGE SCALE GENOMIC DNA]</scope>
    <source>
        <strain evidence="1 2">A316</strain>
    </source>
</reference>
<dbReference type="Proteomes" id="UP000041770">
    <property type="component" value="Unassembled WGS sequence"/>
</dbReference>
<dbReference type="AlphaFoldDB" id="A0A655Z3N6"/>
<name>A0A655Z3N6_VIBCL</name>
<sequence>MAYLSFIEITARKVLTDIRATAFKDQLREFAAPRRRMPLNPPLFFHFIENNTRITSSAKKNIGDIFQLGFNVLTLKMLKECFELYT</sequence>
<proteinExistence type="predicted"/>